<name>A0ACB9RYJ8_9MYRT</name>
<gene>
    <name evidence="1" type="ORF">MLD38_009352</name>
</gene>
<accession>A0ACB9RYJ8</accession>
<protein>
    <submittedName>
        <fullName evidence="1">Uncharacterized protein</fullName>
    </submittedName>
</protein>
<evidence type="ECO:0000313" key="1">
    <source>
        <dbReference type="EMBL" id="KAI4383522.1"/>
    </source>
</evidence>
<proteinExistence type="predicted"/>
<sequence>MKGGTVQINWHDMKPVLSLDFHPNSSLLASSGSDFDIKLWRIVCDEEKNVPLASYQSSLSYHSSAVNVVRFSPSGEFLASGADGGELILWKSHVVEAVETWKVLRTLPFHRKDVLDMGWSKDSRFLLSGSVDNSCIIWDINKGSVSQILDGHFHYVQGVAWDPLSKFVASISSDRTCRIYANTAVSKRKGVEKPNYVCQQVICKTDPQGDDDGAAKSNLFHDETLPSFFRRLAWAPDGSFLLAPAGGFYLCSYRLSSDSEPVNTAYVFSRRDLSRPAIQLPGASKAVVACRFCPVVFSLRGSNPDGFFKLPYRLIFALATLNSLYVYDTESVAPIVIMAGIHYAAISDLAWSPDARFLALSSQDGYCTLLEFENDELGSPISSSEEKITSDDQTVADDDDKQDNMSINTTPDSTPEPQQRSSQEVDITPSTARPSFPKDQSKRRITPTAIS</sequence>
<organism evidence="1 2">
    <name type="scientific">Melastoma candidum</name>
    <dbReference type="NCBI Taxonomy" id="119954"/>
    <lineage>
        <taxon>Eukaryota</taxon>
        <taxon>Viridiplantae</taxon>
        <taxon>Streptophyta</taxon>
        <taxon>Embryophyta</taxon>
        <taxon>Tracheophyta</taxon>
        <taxon>Spermatophyta</taxon>
        <taxon>Magnoliopsida</taxon>
        <taxon>eudicotyledons</taxon>
        <taxon>Gunneridae</taxon>
        <taxon>Pentapetalae</taxon>
        <taxon>rosids</taxon>
        <taxon>malvids</taxon>
        <taxon>Myrtales</taxon>
        <taxon>Melastomataceae</taxon>
        <taxon>Melastomatoideae</taxon>
        <taxon>Melastomateae</taxon>
        <taxon>Melastoma</taxon>
    </lineage>
</organism>
<reference evidence="2" key="1">
    <citation type="journal article" date="2023" name="Front. Plant Sci.">
        <title>Chromosomal-level genome assembly of Melastoma candidum provides insights into trichome evolution.</title>
        <authorList>
            <person name="Zhong Y."/>
            <person name="Wu W."/>
            <person name="Sun C."/>
            <person name="Zou P."/>
            <person name="Liu Y."/>
            <person name="Dai S."/>
            <person name="Zhou R."/>
        </authorList>
    </citation>
    <scope>NUCLEOTIDE SEQUENCE [LARGE SCALE GENOMIC DNA]</scope>
</reference>
<dbReference type="Proteomes" id="UP001057402">
    <property type="component" value="Chromosome 3"/>
</dbReference>
<dbReference type="EMBL" id="CM042882">
    <property type="protein sequence ID" value="KAI4383522.1"/>
    <property type="molecule type" value="Genomic_DNA"/>
</dbReference>
<keyword evidence="2" id="KW-1185">Reference proteome</keyword>
<comment type="caution">
    <text evidence="1">The sequence shown here is derived from an EMBL/GenBank/DDBJ whole genome shotgun (WGS) entry which is preliminary data.</text>
</comment>
<evidence type="ECO:0000313" key="2">
    <source>
        <dbReference type="Proteomes" id="UP001057402"/>
    </source>
</evidence>